<accession>A0A6S4GTR7</accession>
<dbReference type="Proteomes" id="UP000030902">
    <property type="component" value="Chromosome"/>
</dbReference>
<keyword evidence="4" id="KW-1185">Reference proteome</keyword>
<dbReference type="InterPro" id="IPR001296">
    <property type="entry name" value="Glyco_trans_1"/>
</dbReference>
<organism evidence="3 4">
    <name type="scientific">Candidatus Nanosynbacter lyticus</name>
    <dbReference type="NCBI Taxonomy" id="2093824"/>
    <lineage>
        <taxon>Bacteria</taxon>
        <taxon>Candidatus Saccharimonadota</taxon>
        <taxon>Candidatus Saccharimonadia</taxon>
        <taxon>Candidatus Nanosynbacterales</taxon>
        <taxon>Candidatus Nanosynbacteraceae</taxon>
        <taxon>Candidatus Nanosynbacter</taxon>
    </lineage>
</organism>
<sequence length="380" mass="44004">MSKPKIAIVHDWLYGGGAEKVVLEIHKLYPEAPIYTSFCSDEWRQKLDNKVITGYLQRWPFSKLRRFLPLLRQWWFARLDLSQYDIILSSSGNGEAKFVRKSRPEQLHICYCHTPTHFYWRHYDEYIKRPSFRPRWLARLGLKTLVRPLKKRDFIAAQQVDIFIANSTGIQADITEFYQKKSTIIFPPIDLSNFSPLSKTRQKKIIPKKPRCLIWGRIVPMKRLDVAINACQKLGWKLDIIGKGPDMDRLKKLAGPHTNFLGFVDDATREKYIKEADLFIFCSHEDFGIAPVEALAAGIPVIAYQAGGALDYIKPEKNGWFFSEQTAEQLVKTLKELPGKKISPAKISATANEFSAAIFRKSMKNIVEKSWKEYSHENRH</sequence>
<dbReference type="GO" id="GO:0016757">
    <property type="term" value="F:glycosyltransferase activity"/>
    <property type="evidence" value="ECO:0007669"/>
    <property type="project" value="InterPro"/>
</dbReference>
<evidence type="ECO:0000313" key="3">
    <source>
        <dbReference type="EMBL" id="AJA06654.1"/>
    </source>
</evidence>
<dbReference type="SUPFAM" id="SSF53756">
    <property type="entry name" value="UDP-Glycosyltransferase/glycogen phosphorylase"/>
    <property type="match status" value="1"/>
</dbReference>
<dbReference type="KEGG" id="sox:TM7x_03645"/>
<name>A0A6S4GTR7_9BACT</name>
<dbReference type="Gene3D" id="3.40.50.2000">
    <property type="entry name" value="Glycogen Phosphorylase B"/>
    <property type="match status" value="2"/>
</dbReference>
<dbReference type="Pfam" id="PF00534">
    <property type="entry name" value="Glycos_transf_1"/>
    <property type="match status" value="1"/>
</dbReference>
<dbReference type="InterPro" id="IPR028098">
    <property type="entry name" value="Glyco_trans_4-like_N"/>
</dbReference>
<protein>
    <submittedName>
        <fullName evidence="3">Glycosyl transferase</fullName>
    </submittedName>
</protein>
<proteinExistence type="predicted"/>
<dbReference type="RefSeq" id="WP_039327875.1">
    <property type="nucleotide sequence ID" value="NZ_CP007496.1"/>
</dbReference>
<dbReference type="Pfam" id="PF13439">
    <property type="entry name" value="Glyco_transf_4"/>
    <property type="match status" value="1"/>
</dbReference>
<keyword evidence="3" id="KW-0808">Transferase</keyword>
<dbReference type="AlphaFoldDB" id="A0A6S4GTR7"/>
<dbReference type="PANTHER" id="PTHR45947:SF3">
    <property type="entry name" value="SULFOQUINOVOSYL TRANSFERASE SQD2"/>
    <property type="match status" value="1"/>
</dbReference>
<dbReference type="EMBL" id="CP007496">
    <property type="protein sequence ID" value="AJA06654.1"/>
    <property type="molecule type" value="Genomic_DNA"/>
</dbReference>
<feature type="domain" description="Glycosyltransferase subfamily 4-like N-terminal" evidence="2">
    <location>
        <begin position="16"/>
        <end position="192"/>
    </location>
</feature>
<reference evidence="3 4" key="1">
    <citation type="journal article" date="2015" name="Proc. Natl. Acad. Sci. U.S.A.">
        <title>Cultivation of a human-associated TM7 phylotype reveals a reduced genome and epibiotic parasitic lifestyle.</title>
        <authorList>
            <person name="He X."/>
            <person name="McLean J.S."/>
            <person name="Edlund A."/>
            <person name="Yooseph S."/>
            <person name="Hall A.P."/>
            <person name="Liu S.Y."/>
            <person name="Dorrestein P.C."/>
            <person name="Esquenazi E."/>
            <person name="Hunter R.C."/>
            <person name="Cheng G."/>
            <person name="Nelson K.E."/>
            <person name="Lux R."/>
            <person name="Shi W."/>
        </authorList>
    </citation>
    <scope>NUCLEOTIDE SEQUENCE [LARGE SCALE GENOMIC DNA]</scope>
    <source>
        <strain evidence="3 4">TM7x</strain>
    </source>
</reference>
<evidence type="ECO:0000259" key="2">
    <source>
        <dbReference type="Pfam" id="PF13439"/>
    </source>
</evidence>
<evidence type="ECO:0000313" key="4">
    <source>
        <dbReference type="Proteomes" id="UP000030902"/>
    </source>
</evidence>
<dbReference type="InterPro" id="IPR050194">
    <property type="entry name" value="Glycosyltransferase_grp1"/>
</dbReference>
<gene>
    <name evidence="3" type="ORF">TM7x_03645</name>
</gene>
<evidence type="ECO:0000259" key="1">
    <source>
        <dbReference type="Pfam" id="PF00534"/>
    </source>
</evidence>
<dbReference type="PANTHER" id="PTHR45947">
    <property type="entry name" value="SULFOQUINOVOSYL TRANSFERASE SQD2"/>
    <property type="match status" value="1"/>
</dbReference>
<feature type="domain" description="Glycosyl transferase family 1" evidence="1">
    <location>
        <begin position="201"/>
        <end position="351"/>
    </location>
</feature>